<evidence type="ECO:0000313" key="4">
    <source>
        <dbReference type="Proteomes" id="UP000239898"/>
    </source>
</evidence>
<organism evidence="3 4">
    <name type="scientific">Xanthomonas theicola</name>
    <dbReference type="NCBI Taxonomy" id="56464"/>
    <lineage>
        <taxon>Bacteria</taxon>
        <taxon>Pseudomonadati</taxon>
        <taxon>Pseudomonadota</taxon>
        <taxon>Gammaproteobacteria</taxon>
        <taxon>Lysobacterales</taxon>
        <taxon>Lysobacteraceae</taxon>
        <taxon>Xanthomonas</taxon>
    </lineage>
</organism>
<reference evidence="3 4" key="1">
    <citation type="submission" date="2016-08" db="EMBL/GenBank/DDBJ databases">
        <title>Evolution of the type three secretion system and type three effector repertoires in Xanthomonas.</title>
        <authorList>
            <person name="Merda D."/>
            <person name="Briand M."/>
            <person name="Bosis E."/>
            <person name="Rousseau C."/>
            <person name="Portier P."/>
            <person name="Jacques M.-A."/>
            <person name="Fischer-Le Saux M."/>
        </authorList>
    </citation>
    <scope>NUCLEOTIDE SEQUENCE [LARGE SCALE GENOMIC DNA]</scope>
    <source>
        <strain evidence="3 4">CFBP 4691</strain>
    </source>
</reference>
<keyword evidence="4" id="KW-1185">Reference proteome</keyword>
<evidence type="ECO:0000256" key="1">
    <source>
        <dbReference type="SAM" id="Coils"/>
    </source>
</evidence>
<dbReference type="EMBL" id="MIGX01000011">
    <property type="protein sequence ID" value="PPT92346.1"/>
    <property type="molecule type" value="Genomic_DNA"/>
</dbReference>
<sequence>MSERCAPWSFLAALQRRRGETAQAQLRQALGELQSAQDAVQACRGRHAQLQQRCDEQMRRQAWLSAAPRLCIASWLDGERHREDLGRQLGAAQQVLERAQLACAAQQEQVAAARARWARHMRQAQQYRMRADLLERQRAERRELAEDEEAGETAAARMRLHAGVRARRG</sequence>
<dbReference type="OrthoDB" id="6009275at2"/>
<accession>A0A2S6ZJH4</accession>
<keyword evidence="1" id="KW-0175">Coiled coil</keyword>
<feature type="compositionally biased region" description="Basic residues" evidence="2">
    <location>
        <begin position="158"/>
        <end position="169"/>
    </location>
</feature>
<dbReference type="Pfam" id="PF09486">
    <property type="entry name" value="HrpB7"/>
    <property type="match status" value="1"/>
</dbReference>
<feature type="coiled-coil region" evidence="1">
    <location>
        <begin position="19"/>
        <end position="53"/>
    </location>
</feature>
<dbReference type="AlphaFoldDB" id="A0A2S6ZJH4"/>
<gene>
    <name evidence="3" type="ORF">XthCFBP4691_04505</name>
</gene>
<dbReference type="InterPro" id="IPR013392">
    <property type="entry name" value="T3SS_HrpB7"/>
</dbReference>
<feature type="region of interest" description="Disordered" evidence="2">
    <location>
        <begin position="142"/>
        <end position="169"/>
    </location>
</feature>
<evidence type="ECO:0000313" key="3">
    <source>
        <dbReference type="EMBL" id="PPT92346.1"/>
    </source>
</evidence>
<dbReference type="Proteomes" id="UP000239898">
    <property type="component" value="Unassembled WGS sequence"/>
</dbReference>
<name>A0A2S6ZJH4_9XANT</name>
<evidence type="ECO:0000256" key="2">
    <source>
        <dbReference type="SAM" id="MobiDB-lite"/>
    </source>
</evidence>
<comment type="caution">
    <text evidence="3">The sequence shown here is derived from an EMBL/GenBank/DDBJ whole genome shotgun (WGS) entry which is preliminary data.</text>
</comment>
<proteinExistence type="predicted"/>
<dbReference type="RefSeq" id="WP_128419325.1">
    <property type="nucleotide sequence ID" value="NZ_CP049017.1"/>
</dbReference>
<protein>
    <submittedName>
        <fullName evidence="3">Type III secretory pathway component</fullName>
    </submittedName>
</protein>